<dbReference type="InterPro" id="IPR000182">
    <property type="entry name" value="GNAT_dom"/>
</dbReference>
<keyword evidence="3" id="KW-1185">Reference proteome</keyword>
<accession>A0A1Y2I1L7</accession>
<proteinExistence type="predicted"/>
<gene>
    <name evidence="2" type="ORF">BCR44DRAFT_352853</name>
</gene>
<dbReference type="SUPFAM" id="SSF55729">
    <property type="entry name" value="Acyl-CoA N-acyltransferases (Nat)"/>
    <property type="match status" value="1"/>
</dbReference>
<protein>
    <recommendedName>
        <fullName evidence="1">N-acetyltransferase domain-containing protein</fullName>
    </recommendedName>
</protein>
<dbReference type="EMBL" id="MCFL01000002">
    <property type="protein sequence ID" value="ORZ40745.1"/>
    <property type="molecule type" value="Genomic_DNA"/>
</dbReference>
<evidence type="ECO:0000259" key="1">
    <source>
        <dbReference type="Pfam" id="PF13302"/>
    </source>
</evidence>
<dbReference type="InterPro" id="IPR016181">
    <property type="entry name" value="Acyl_CoA_acyltransferase"/>
</dbReference>
<dbReference type="OrthoDB" id="64477at2759"/>
<name>A0A1Y2I1L7_9FUNG</name>
<evidence type="ECO:0000313" key="2">
    <source>
        <dbReference type="EMBL" id="ORZ40745.1"/>
    </source>
</evidence>
<evidence type="ECO:0000313" key="3">
    <source>
        <dbReference type="Proteomes" id="UP000193411"/>
    </source>
</evidence>
<sequence>MSMATSSNATINDQRGPRRLGLPSILVGPRLVLVSLDQPGLCAPDVIAQWTDTWFSMLTNPDVMQYLAQGGVQFMTDKSEFPQYFADRMTATLEGKAANYVVLKPRDASVLATNLSPTQDNQAKWTPVDFSLIGISGVPREILRDNDHLRRAEIGIILDTAGQGQGYTHEIMHLVLNALFNRTAEVDFQEAWWRTLDGNVGMRAWCTSVMPHIKARVWANLPETLKGTWIEYVLTRDEYNRPSGVKEVIEGKLAKVVARVTQS</sequence>
<organism evidence="2 3">
    <name type="scientific">Catenaria anguillulae PL171</name>
    <dbReference type="NCBI Taxonomy" id="765915"/>
    <lineage>
        <taxon>Eukaryota</taxon>
        <taxon>Fungi</taxon>
        <taxon>Fungi incertae sedis</taxon>
        <taxon>Blastocladiomycota</taxon>
        <taxon>Blastocladiomycetes</taxon>
        <taxon>Blastocladiales</taxon>
        <taxon>Catenariaceae</taxon>
        <taxon>Catenaria</taxon>
    </lineage>
</organism>
<dbReference type="Proteomes" id="UP000193411">
    <property type="component" value="Unassembled WGS sequence"/>
</dbReference>
<dbReference type="Gene3D" id="3.40.630.30">
    <property type="match status" value="1"/>
</dbReference>
<dbReference type="AlphaFoldDB" id="A0A1Y2I1L7"/>
<dbReference type="GO" id="GO:0016747">
    <property type="term" value="F:acyltransferase activity, transferring groups other than amino-acyl groups"/>
    <property type="evidence" value="ECO:0007669"/>
    <property type="project" value="InterPro"/>
</dbReference>
<reference evidence="2 3" key="1">
    <citation type="submission" date="2016-07" db="EMBL/GenBank/DDBJ databases">
        <title>Pervasive Adenine N6-methylation of Active Genes in Fungi.</title>
        <authorList>
            <consortium name="DOE Joint Genome Institute"/>
            <person name="Mondo S.J."/>
            <person name="Dannebaum R.O."/>
            <person name="Kuo R.C."/>
            <person name="Labutti K."/>
            <person name="Haridas S."/>
            <person name="Kuo A."/>
            <person name="Salamov A."/>
            <person name="Ahrendt S.R."/>
            <person name="Lipzen A."/>
            <person name="Sullivan W."/>
            <person name="Andreopoulos W.B."/>
            <person name="Clum A."/>
            <person name="Lindquist E."/>
            <person name="Daum C."/>
            <person name="Ramamoorthy G.K."/>
            <person name="Gryganskyi A."/>
            <person name="Culley D."/>
            <person name="Magnuson J.K."/>
            <person name="James T.Y."/>
            <person name="O'Malley M.A."/>
            <person name="Stajich J.E."/>
            <person name="Spatafora J.W."/>
            <person name="Visel A."/>
            <person name="Grigoriev I.V."/>
        </authorList>
    </citation>
    <scope>NUCLEOTIDE SEQUENCE [LARGE SCALE GENOMIC DNA]</scope>
    <source>
        <strain evidence="2 3">PL171</strain>
    </source>
</reference>
<comment type="caution">
    <text evidence="2">The sequence shown here is derived from an EMBL/GenBank/DDBJ whole genome shotgun (WGS) entry which is preliminary data.</text>
</comment>
<dbReference type="Pfam" id="PF13302">
    <property type="entry name" value="Acetyltransf_3"/>
    <property type="match status" value="1"/>
</dbReference>
<feature type="domain" description="N-acetyltransferase" evidence="1">
    <location>
        <begin position="52"/>
        <end position="204"/>
    </location>
</feature>